<dbReference type="Proteomes" id="UP001177160">
    <property type="component" value="Unassembled WGS sequence"/>
</dbReference>
<sequence length="197" mass="22715">MSKKIKALVQKYEKDMQFENRFDDLKHKLDLIPDAEVKSEVFTIKRKVMPAYVMMVVLLMLVTGIIGLQFGLNGDLNENQPSLNPVDIQLMEEFDIYNRESVKSIVINSNIIIYLYVGYKGVDKKLMVRVEAKGFYITMQGTANNNEFYQATNSSFVVASIEDEIVEIDLSFYDNSVYVTTINQTVDFSSHFDWLMD</sequence>
<feature type="transmembrane region" description="Helical" evidence="1">
    <location>
        <begin position="51"/>
        <end position="72"/>
    </location>
</feature>
<accession>A0ABT2Y999</accession>
<protein>
    <recommendedName>
        <fullName evidence="4">DUF3379 domain-containing protein</fullName>
    </recommendedName>
</protein>
<gene>
    <name evidence="2" type="ORF">N7548_07290</name>
</gene>
<organism evidence="2 3">
    <name type="scientific">Paracholeplasma manati</name>
    <dbReference type="NCBI Taxonomy" id="591373"/>
    <lineage>
        <taxon>Bacteria</taxon>
        <taxon>Bacillati</taxon>
        <taxon>Mycoplasmatota</taxon>
        <taxon>Mollicutes</taxon>
        <taxon>Acholeplasmatales</taxon>
        <taxon>Acholeplasmataceae</taxon>
        <taxon>Paracholeplasma</taxon>
    </lineage>
</organism>
<proteinExistence type="predicted"/>
<evidence type="ECO:0008006" key="4">
    <source>
        <dbReference type="Google" id="ProtNLM"/>
    </source>
</evidence>
<keyword evidence="1" id="KW-0812">Transmembrane</keyword>
<name>A0ABT2Y999_9MOLU</name>
<reference evidence="2" key="1">
    <citation type="submission" date="2022-09" db="EMBL/GenBank/DDBJ databases">
        <title>Novel Mycoplasma species identified in domestic and wild animals.</title>
        <authorList>
            <person name="Volokhov D.V."/>
            <person name="Furtak V.A."/>
            <person name="Zagorodnyaya T.A."/>
        </authorList>
    </citation>
    <scope>NUCLEOTIDE SEQUENCE</scope>
    <source>
        <strain evidence="2">Oakley</strain>
    </source>
</reference>
<keyword evidence="1" id="KW-1133">Transmembrane helix</keyword>
<evidence type="ECO:0000313" key="2">
    <source>
        <dbReference type="EMBL" id="MCV2232620.1"/>
    </source>
</evidence>
<keyword evidence="1" id="KW-0472">Membrane</keyword>
<dbReference type="EMBL" id="JAOVQM010000007">
    <property type="protein sequence ID" value="MCV2232620.1"/>
    <property type="molecule type" value="Genomic_DNA"/>
</dbReference>
<evidence type="ECO:0000256" key="1">
    <source>
        <dbReference type="SAM" id="Phobius"/>
    </source>
</evidence>
<comment type="caution">
    <text evidence="2">The sequence shown here is derived from an EMBL/GenBank/DDBJ whole genome shotgun (WGS) entry which is preliminary data.</text>
</comment>
<evidence type="ECO:0000313" key="3">
    <source>
        <dbReference type="Proteomes" id="UP001177160"/>
    </source>
</evidence>
<keyword evidence="3" id="KW-1185">Reference proteome</keyword>
<dbReference type="RefSeq" id="WP_263608809.1">
    <property type="nucleotide sequence ID" value="NZ_JAOVQM010000007.1"/>
</dbReference>